<name>A0ABR7KDT3_9FIRM</name>
<keyword evidence="2" id="KW-1185">Reference proteome</keyword>
<dbReference type="EMBL" id="JACRWG010000073">
    <property type="protein sequence ID" value="MBC6010896.1"/>
    <property type="molecule type" value="Genomic_DNA"/>
</dbReference>
<accession>A0ABR7KDT3</accession>
<protein>
    <submittedName>
        <fullName evidence="1">Uncharacterized protein</fullName>
    </submittedName>
</protein>
<reference evidence="1 2" key="1">
    <citation type="submission" date="2020-08" db="EMBL/GenBank/DDBJ databases">
        <authorList>
            <person name="Liu C."/>
            <person name="Sun Q."/>
        </authorList>
    </citation>
    <scope>NUCLEOTIDE SEQUENCE [LARGE SCALE GENOMIC DNA]</scope>
    <source>
        <strain evidence="1 2">NSJ-22</strain>
    </source>
</reference>
<dbReference type="RefSeq" id="WP_187012975.1">
    <property type="nucleotide sequence ID" value="NZ_JACRWG010000073.1"/>
</dbReference>
<evidence type="ECO:0000313" key="1">
    <source>
        <dbReference type="EMBL" id="MBC6010896.1"/>
    </source>
</evidence>
<dbReference type="Proteomes" id="UP000603474">
    <property type="component" value="Unassembled WGS sequence"/>
</dbReference>
<sequence length="256" mass="30354">MSTSRKNYYSENYVLLGKPYEQQESIQCIVDEYKDKHSDFFEGERDSFVFELRYTEPFEKQFTELKRLQGLAAECAGHRNEFKGYIIINLSNYLSHADDHYFKIILYFLLDMNDRWKYIFLIDNKNQKSANELVSKVLHFFVSDNISCKVIEERKEKEKIKIVNSICAGKGINCSDDVKSLFVELLNHDFKEEVISQLITSISWYSNKCITMELIDRLISNPDSIIRYMLGKNELDELCHLFKLRKEEEKHEEARS</sequence>
<gene>
    <name evidence="1" type="ORF">H8909_11780</name>
</gene>
<organism evidence="1 2">
    <name type="scientific">Catenibacterium faecis</name>
    <dbReference type="NCBI Taxonomy" id="2764323"/>
    <lineage>
        <taxon>Bacteria</taxon>
        <taxon>Bacillati</taxon>
        <taxon>Bacillota</taxon>
        <taxon>Erysipelotrichia</taxon>
        <taxon>Erysipelotrichales</taxon>
        <taxon>Coprobacillaceae</taxon>
        <taxon>Catenibacterium</taxon>
    </lineage>
</organism>
<evidence type="ECO:0000313" key="2">
    <source>
        <dbReference type="Proteomes" id="UP000603474"/>
    </source>
</evidence>
<proteinExistence type="predicted"/>
<comment type="caution">
    <text evidence="1">The sequence shown here is derived from an EMBL/GenBank/DDBJ whole genome shotgun (WGS) entry which is preliminary data.</text>
</comment>